<reference evidence="6" key="2">
    <citation type="journal article" date="2014" name="ISME J.">
        <title>Microbial stratification in low pH oxic and suboxic macroscopic growths along an acid mine drainage.</title>
        <authorList>
            <person name="Mendez-Garcia C."/>
            <person name="Mesa V."/>
            <person name="Sprenger R.R."/>
            <person name="Richter M."/>
            <person name="Diez M.S."/>
            <person name="Solano J."/>
            <person name="Bargiela R."/>
            <person name="Golyshina O.V."/>
            <person name="Manteca A."/>
            <person name="Ramos J.L."/>
            <person name="Gallego J.R."/>
            <person name="Llorente I."/>
            <person name="Martins Dos Santos V.A."/>
            <person name="Jensen O.N."/>
            <person name="Pelaez A.I."/>
            <person name="Sanchez J."/>
            <person name="Ferrer M."/>
        </authorList>
    </citation>
    <scope>NUCLEOTIDE SEQUENCE</scope>
</reference>
<proteinExistence type="predicted"/>
<keyword evidence="1" id="KW-0813">Transport</keyword>
<evidence type="ECO:0000256" key="2">
    <source>
        <dbReference type="ARBA" id="ARBA00022475"/>
    </source>
</evidence>
<reference evidence="6" key="1">
    <citation type="submission" date="2013-08" db="EMBL/GenBank/DDBJ databases">
        <authorList>
            <person name="Mendez C."/>
            <person name="Richter M."/>
            <person name="Ferrer M."/>
            <person name="Sanchez J."/>
        </authorList>
    </citation>
    <scope>NUCLEOTIDE SEQUENCE</scope>
</reference>
<keyword evidence="5" id="KW-0472">Membrane</keyword>
<name>T1A479_9ZZZZ</name>
<evidence type="ECO:0000256" key="4">
    <source>
        <dbReference type="ARBA" id="ARBA00022833"/>
    </source>
</evidence>
<protein>
    <submittedName>
        <fullName evidence="6">Uncharacterized protein</fullName>
    </submittedName>
</protein>
<keyword evidence="2" id="KW-1003">Cell membrane</keyword>
<evidence type="ECO:0000256" key="5">
    <source>
        <dbReference type="ARBA" id="ARBA00023136"/>
    </source>
</evidence>
<dbReference type="GO" id="GO:0046872">
    <property type="term" value="F:metal ion binding"/>
    <property type="evidence" value="ECO:0007669"/>
    <property type="project" value="UniProtKB-KW"/>
</dbReference>
<dbReference type="PANTHER" id="PTHR38344">
    <property type="entry name" value="UPF0753 PROTEIN AQ_863"/>
    <property type="match status" value="1"/>
</dbReference>
<dbReference type="InterPro" id="IPR018752">
    <property type="entry name" value="DabA"/>
</dbReference>
<dbReference type="PANTHER" id="PTHR38344:SF1">
    <property type="entry name" value="INORGANIC CARBON TRANSPORTER SUBUNIT DABA-RELATED"/>
    <property type="match status" value="1"/>
</dbReference>
<evidence type="ECO:0000313" key="6">
    <source>
        <dbReference type="EMBL" id="EQD51698.1"/>
    </source>
</evidence>
<organism evidence="6">
    <name type="scientific">mine drainage metagenome</name>
    <dbReference type="NCBI Taxonomy" id="410659"/>
    <lineage>
        <taxon>unclassified sequences</taxon>
        <taxon>metagenomes</taxon>
        <taxon>ecological metagenomes</taxon>
    </lineage>
</organism>
<dbReference type="Pfam" id="PF10070">
    <property type="entry name" value="DabA"/>
    <property type="match status" value="1"/>
</dbReference>
<sequence length="177" mass="18953">MDTAIALEAKRMCETTGKTDAPSPGRRAIEAAVARACNRIAPLWPLKNFVAVNPFLGFSDQTFSATCATLRRVARVDMLMPRAFYRQALATGVIDDMDLATALATVPKSAATRLDVAALKQALAKEPSRTARPSAVVATIAEVLDTLAAGDQQASRTAFMIDEISKWCAAYFDEGQA</sequence>
<gene>
    <name evidence="6" type="ORF">B1B_10920</name>
</gene>
<dbReference type="EMBL" id="AUZY01007056">
    <property type="protein sequence ID" value="EQD51698.1"/>
    <property type="molecule type" value="Genomic_DNA"/>
</dbReference>
<keyword evidence="3" id="KW-0479">Metal-binding</keyword>
<comment type="caution">
    <text evidence="6">The sequence shown here is derived from an EMBL/GenBank/DDBJ whole genome shotgun (WGS) entry which is preliminary data.</text>
</comment>
<dbReference type="AlphaFoldDB" id="T1A479"/>
<accession>T1A479</accession>
<feature type="non-terminal residue" evidence="6">
    <location>
        <position position="177"/>
    </location>
</feature>
<evidence type="ECO:0000256" key="1">
    <source>
        <dbReference type="ARBA" id="ARBA00022448"/>
    </source>
</evidence>
<keyword evidence="4" id="KW-0862">Zinc</keyword>
<evidence type="ECO:0000256" key="3">
    <source>
        <dbReference type="ARBA" id="ARBA00022723"/>
    </source>
</evidence>